<proteinExistence type="predicted"/>
<dbReference type="KEGG" id="bdw:94334992"/>
<gene>
    <name evidence="1" type="ORF">BdWA1_000694</name>
</gene>
<keyword evidence="2" id="KW-1185">Reference proteome</keyword>
<evidence type="ECO:0000313" key="1">
    <source>
        <dbReference type="EMBL" id="KAK2197691.1"/>
    </source>
</evidence>
<name>A0AAD9PN94_9APIC</name>
<sequence length="403" mass="44627">MKRLHILRNAIAFQRFNAVTSLAYNSKSRANQWPPKSLFFSRGLQWASVAYAPTRDAFVIQNRFVNTNVNAEELALVSSDEEFQEIMQHEDIWRLTAAYWRSLRFKKPLVITCNVDKAIESRMNDCILACGASCLNTSSIKSLHQQIQVAKQSQEHFGCYIILGNLIGEDMGESLQDIGKDTSHIIVDVVNSSDCDYTKQANMISAIKPQVIIFSNGTIPFLTNVDIENPVLQQTADKDESRIKRCKILALMFDATIIDNGEFCSTIIYKTDGPPIVVTPCGSSAVMFPQTLDILTKIYGLSWGCMQCVGYSICSGAIIASMISMASNQDLFASIGAIAGLDYVANESSNVAKGPGTMVRFPHISECFQFTSLIDTLHTLSKAPDVVQAYSSRVKFFKAKQSN</sequence>
<organism evidence="1 2">
    <name type="scientific">Babesia duncani</name>
    <dbReference type="NCBI Taxonomy" id="323732"/>
    <lineage>
        <taxon>Eukaryota</taxon>
        <taxon>Sar</taxon>
        <taxon>Alveolata</taxon>
        <taxon>Apicomplexa</taxon>
        <taxon>Aconoidasida</taxon>
        <taxon>Piroplasmida</taxon>
        <taxon>Babesiidae</taxon>
        <taxon>Babesia</taxon>
    </lineage>
</organism>
<dbReference type="AlphaFoldDB" id="A0AAD9PN94"/>
<dbReference type="EMBL" id="JALLKP010000001">
    <property type="protein sequence ID" value="KAK2197691.1"/>
    <property type="molecule type" value="Genomic_DNA"/>
</dbReference>
<dbReference type="RefSeq" id="XP_067804533.1">
    <property type="nucleotide sequence ID" value="XM_067945742.1"/>
</dbReference>
<comment type="caution">
    <text evidence="1">The sequence shown here is derived from an EMBL/GenBank/DDBJ whole genome shotgun (WGS) entry which is preliminary data.</text>
</comment>
<evidence type="ECO:0000313" key="2">
    <source>
        <dbReference type="Proteomes" id="UP001214638"/>
    </source>
</evidence>
<protein>
    <submittedName>
        <fullName evidence="1">Uncharacterized protein</fullName>
    </submittedName>
</protein>
<dbReference type="GeneID" id="94334992"/>
<dbReference type="Proteomes" id="UP001214638">
    <property type="component" value="Unassembled WGS sequence"/>
</dbReference>
<accession>A0AAD9PN94</accession>
<reference evidence="1" key="1">
    <citation type="journal article" date="2023" name="Nat. Microbiol.">
        <title>Babesia duncani multi-omics identifies virulence factors and drug targets.</title>
        <authorList>
            <person name="Singh P."/>
            <person name="Lonardi S."/>
            <person name="Liang Q."/>
            <person name="Vydyam P."/>
            <person name="Khabirova E."/>
            <person name="Fang T."/>
            <person name="Gihaz S."/>
            <person name="Thekkiniath J."/>
            <person name="Munshi M."/>
            <person name="Abel S."/>
            <person name="Ciampossin L."/>
            <person name="Batugedara G."/>
            <person name="Gupta M."/>
            <person name="Lu X.M."/>
            <person name="Lenz T."/>
            <person name="Chakravarty S."/>
            <person name="Cornillot E."/>
            <person name="Hu Y."/>
            <person name="Ma W."/>
            <person name="Gonzalez L.M."/>
            <person name="Sanchez S."/>
            <person name="Estrada K."/>
            <person name="Sanchez-Flores A."/>
            <person name="Montero E."/>
            <person name="Harb O.S."/>
            <person name="Le Roch K.G."/>
            <person name="Mamoun C.B."/>
        </authorList>
    </citation>
    <scope>NUCLEOTIDE SEQUENCE</scope>
    <source>
        <strain evidence="1">WA1</strain>
    </source>
</reference>